<dbReference type="EMBL" id="BNEC01000005">
    <property type="protein sequence ID" value="GHI70399.1"/>
    <property type="molecule type" value="Genomic_DNA"/>
</dbReference>
<reference evidence="3" key="1">
    <citation type="submission" date="2023-07" db="EMBL/GenBank/DDBJ databases">
        <title>Whole genome shotgun sequence of Streptomyces nojiriensis NBRC 13794.</title>
        <authorList>
            <person name="Komaki H."/>
            <person name="Tamura T."/>
        </authorList>
    </citation>
    <scope>NUCLEOTIDE SEQUENCE [LARGE SCALE GENOMIC DNA]</scope>
    <source>
        <strain evidence="3">NBRC 13794</strain>
    </source>
</reference>
<dbReference type="Proteomes" id="UP000613974">
    <property type="component" value="Unassembled WGS sequence"/>
</dbReference>
<gene>
    <name evidence="2" type="ORF">Snoj_43170</name>
</gene>
<dbReference type="RefSeq" id="WP_189734489.1">
    <property type="nucleotide sequence ID" value="NZ_BMRL01000002.1"/>
</dbReference>
<name>A0ABQ3SQJ2_9ACTN</name>
<dbReference type="Pfam" id="PF07040">
    <property type="entry name" value="DUF1326"/>
    <property type="match status" value="1"/>
</dbReference>
<keyword evidence="3" id="KW-1185">Reference proteome</keyword>
<organism evidence="2 3">
    <name type="scientific">Streptomyces nojiriensis</name>
    <dbReference type="NCBI Taxonomy" id="66374"/>
    <lineage>
        <taxon>Bacteria</taxon>
        <taxon>Bacillati</taxon>
        <taxon>Actinomycetota</taxon>
        <taxon>Actinomycetes</taxon>
        <taxon>Kitasatosporales</taxon>
        <taxon>Streptomycetaceae</taxon>
        <taxon>Streptomyces</taxon>
    </lineage>
</organism>
<feature type="region of interest" description="Disordered" evidence="1">
    <location>
        <begin position="157"/>
        <end position="180"/>
    </location>
</feature>
<dbReference type="PIRSF" id="PIRSF033303">
    <property type="entry name" value="UCP033303"/>
    <property type="match status" value="1"/>
</dbReference>
<protein>
    <recommendedName>
        <fullName evidence="4">DUF1326 domain-containing protein</fullName>
    </recommendedName>
</protein>
<evidence type="ECO:0000313" key="3">
    <source>
        <dbReference type="Proteomes" id="UP000613974"/>
    </source>
</evidence>
<evidence type="ECO:0000313" key="2">
    <source>
        <dbReference type="EMBL" id="GHI70399.1"/>
    </source>
</evidence>
<evidence type="ECO:0008006" key="4">
    <source>
        <dbReference type="Google" id="ProtNLM"/>
    </source>
</evidence>
<comment type="caution">
    <text evidence="2">The sequence shown here is derived from an EMBL/GenBank/DDBJ whole genome shotgun (WGS) entry which is preliminary data.</text>
</comment>
<proteinExistence type="predicted"/>
<sequence>MSETTATVPRWHAAGDWFDTCRCNVPCPCSFAQPPTYGECDGVLAWHVREGNYGEVRLDGLNVLMLGSFVGNIWADHTDSYAAVFLDERADDAQRGALQMIFGGQAGSWPAEMVSMMDAEMRGMDFAPIRIEVDEDLGGWRATIPGRVEASAVALTGPTTPDGARVQSTNLPGSETGPGQVATWGRSTADRADAFGFHWSREGQSSKHITFDWTGPDQGDGH</sequence>
<dbReference type="InterPro" id="IPR014581">
    <property type="entry name" value="UCP033303"/>
</dbReference>
<dbReference type="InterPro" id="IPR009758">
    <property type="entry name" value="DUF1326"/>
</dbReference>
<accession>A0ABQ3SQJ2</accession>
<dbReference type="GeneID" id="95588625"/>
<evidence type="ECO:0000256" key="1">
    <source>
        <dbReference type="SAM" id="MobiDB-lite"/>
    </source>
</evidence>